<name>A0AA38XAM7_9EURO</name>
<accession>A0AA38XAM7</accession>
<protein>
    <recommendedName>
        <fullName evidence="4">N-acetyltransferase domain-containing protein</fullName>
    </recommendedName>
</protein>
<gene>
    <name evidence="2" type="ORF">H2200_006297</name>
</gene>
<evidence type="ECO:0008006" key="4">
    <source>
        <dbReference type="Google" id="ProtNLM"/>
    </source>
</evidence>
<proteinExistence type="predicted"/>
<feature type="region of interest" description="Disordered" evidence="1">
    <location>
        <begin position="365"/>
        <end position="386"/>
    </location>
</feature>
<keyword evidence="3" id="KW-1185">Reference proteome</keyword>
<feature type="compositionally biased region" description="Basic and acidic residues" evidence="1">
    <location>
        <begin position="19"/>
        <end position="38"/>
    </location>
</feature>
<evidence type="ECO:0000256" key="1">
    <source>
        <dbReference type="SAM" id="MobiDB-lite"/>
    </source>
</evidence>
<dbReference type="PANTHER" id="PTHR42791">
    <property type="entry name" value="GNAT FAMILY ACETYLTRANSFERASE"/>
    <property type="match status" value="1"/>
</dbReference>
<reference evidence="2" key="1">
    <citation type="submission" date="2022-10" db="EMBL/GenBank/DDBJ databases">
        <title>Culturing micro-colonial fungi from biological soil crusts in the Mojave desert and describing Neophaeococcomyces mojavensis, and introducing the new genera and species Taxawa tesnikishii.</title>
        <authorList>
            <person name="Kurbessoian T."/>
            <person name="Stajich J.E."/>
        </authorList>
    </citation>
    <scope>NUCLEOTIDE SEQUENCE</scope>
    <source>
        <strain evidence="2">TK_41</strain>
    </source>
</reference>
<comment type="caution">
    <text evidence="2">The sequence shown here is derived from an EMBL/GenBank/DDBJ whole genome shotgun (WGS) entry which is preliminary data.</text>
</comment>
<evidence type="ECO:0000313" key="2">
    <source>
        <dbReference type="EMBL" id="KAJ9609967.1"/>
    </source>
</evidence>
<dbReference type="AlphaFoldDB" id="A0AA38XAM7"/>
<feature type="compositionally biased region" description="Basic and acidic residues" evidence="1">
    <location>
        <begin position="58"/>
        <end position="68"/>
    </location>
</feature>
<dbReference type="InterPro" id="IPR052523">
    <property type="entry name" value="Trichothecene_AcTrans"/>
</dbReference>
<dbReference type="PANTHER" id="PTHR42791:SF1">
    <property type="entry name" value="N-ACETYLTRANSFERASE DOMAIN-CONTAINING PROTEIN"/>
    <property type="match status" value="1"/>
</dbReference>
<sequence>MSQYAQGSGSRYGGGRESYTTRDGQKVYLEEIKPRWGTDSRSSSSSNQRQPQYHGSQHRRDEIVRQPEHANPGAVTRRDEEERRAGQAGGQYARQSGHGGQYIEQRQPAHGGQYIERRPAQQSGGQYIERRQPAQYGGPYIERRQPAQQSGGQGLAYGVDPLYDQWRQRNQAMSYQQLAKQMECRGQAIGTLLRAKQERFSHLQPTTTSTSPVNVQYTGHQDFDHHEAEMESSLATPTSTSISENSQDDLCHFIDIITAAFSTTALTTAFIVDIDSTPPPYPSPLIDSARRQRHFAQGILDSASSGAELVQAGNWSAIALWEPPSYQGKTFIDSKARPPELLSEWRGKVKQAKAKYLAIVTSTSTSSTDDESSSDSNSNASPADPESVQLRPFYHLSFLARNPTVDRVPGSINAVITPFLERAKAENVPAWLEATTLQAVNVYLHFGFRIAEVITVGEGKVDAAGWPAEGEQAVGVTAWAMIYDEHVSN</sequence>
<feature type="region of interest" description="Disordered" evidence="1">
    <location>
        <begin position="1"/>
        <end position="104"/>
    </location>
</feature>
<evidence type="ECO:0000313" key="3">
    <source>
        <dbReference type="Proteomes" id="UP001172673"/>
    </source>
</evidence>
<dbReference type="EMBL" id="JAPDRK010000008">
    <property type="protein sequence ID" value="KAJ9609967.1"/>
    <property type="molecule type" value="Genomic_DNA"/>
</dbReference>
<organism evidence="2 3">
    <name type="scientific">Cladophialophora chaetospira</name>
    <dbReference type="NCBI Taxonomy" id="386627"/>
    <lineage>
        <taxon>Eukaryota</taxon>
        <taxon>Fungi</taxon>
        <taxon>Dikarya</taxon>
        <taxon>Ascomycota</taxon>
        <taxon>Pezizomycotina</taxon>
        <taxon>Eurotiomycetes</taxon>
        <taxon>Chaetothyriomycetidae</taxon>
        <taxon>Chaetothyriales</taxon>
        <taxon>Herpotrichiellaceae</taxon>
        <taxon>Cladophialophora</taxon>
    </lineage>
</organism>
<dbReference type="Gene3D" id="3.40.630.30">
    <property type="match status" value="1"/>
</dbReference>
<dbReference type="Proteomes" id="UP001172673">
    <property type="component" value="Unassembled WGS sequence"/>
</dbReference>
<feature type="compositionally biased region" description="Low complexity" evidence="1">
    <location>
        <begin position="374"/>
        <end position="385"/>
    </location>
</feature>
<feature type="compositionally biased region" description="Basic and acidic residues" evidence="1">
    <location>
        <begin position="76"/>
        <end position="85"/>
    </location>
</feature>